<feature type="region of interest" description="Disordered" evidence="1">
    <location>
        <begin position="1"/>
        <end position="20"/>
    </location>
</feature>
<gene>
    <name evidence="2" type="ORF">RIF29_26468</name>
</gene>
<accession>A0AAN9ENQ4</accession>
<dbReference type="PANTHER" id="PTHR33450">
    <property type="entry name" value="EMB|CAB67623.1-RELATED"/>
    <property type="match status" value="1"/>
</dbReference>
<dbReference type="Pfam" id="PF05553">
    <property type="entry name" value="DUF761"/>
    <property type="match status" value="1"/>
</dbReference>
<evidence type="ECO:0000256" key="1">
    <source>
        <dbReference type="SAM" id="MobiDB-lite"/>
    </source>
</evidence>
<dbReference type="InterPro" id="IPR008480">
    <property type="entry name" value="DUF761_pln"/>
</dbReference>
<comment type="caution">
    <text evidence="2">The sequence shown here is derived from an EMBL/GenBank/DDBJ whole genome shotgun (WGS) entry which is preliminary data.</text>
</comment>
<dbReference type="PANTHER" id="PTHR33450:SF4">
    <property type="entry name" value="OS04G0665666 PROTEIN"/>
    <property type="match status" value="1"/>
</dbReference>
<dbReference type="AlphaFoldDB" id="A0AAN9ENQ4"/>
<feature type="compositionally biased region" description="Low complexity" evidence="1">
    <location>
        <begin position="8"/>
        <end position="20"/>
    </location>
</feature>
<evidence type="ECO:0000313" key="3">
    <source>
        <dbReference type="Proteomes" id="UP001372338"/>
    </source>
</evidence>
<dbReference type="EMBL" id="JAYWIO010000005">
    <property type="protein sequence ID" value="KAK7260434.1"/>
    <property type="molecule type" value="Genomic_DNA"/>
</dbReference>
<protein>
    <submittedName>
        <fullName evidence="2">Uncharacterized protein</fullName>
    </submittedName>
</protein>
<proteinExistence type="predicted"/>
<keyword evidence="3" id="KW-1185">Reference proteome</keyword>
<dbReference type="Proteomes" id="UP001372338">
    <property type="component" value="Unassembled WGS sequence"/>
</dbReference>
<evidence type="ECO:0000313" key="2">
    <source>
        <dbReference type="EMBL" id="KAK7260434.1"/>
    </source>
</evidence>
<name>A0AAN9ENQ4_CROPI</name>
<reference evidence="2 3" key="1">
    <citation type="submission" date="2024-01" db="EMBL/GenBank/DDBJ databases">
        <title>The genomes of 5 underutilized Papilionoideae crops provide insights into root nodulation and disease resistanc.</title>
        <authorList>
            <person name="Yuan L."/>
        </authorList>
    </citation>
    <scope>NUCLEOTIDE SEQUENCE [LARGE SCALE GENOMIC DNA]</scope>
    <source>
        <strain evidence="2">ZHUSHIDOU_FW_LH</strain>
        <tissue evidence="2">Leaf</tissue>
    </source>
</reference>
<organism evidence="2 3">
    <name type="scientific">Crotalaria pallida</name>
    <name type="common">Smooth rattlebox</name>
    <name type="synonym">Crotalaria striata</name>
    <dbReference type="NCBI Taxonomy" id="3830"/>
    <lineage>
        <taxon>Eukaryota</taxon>
        <taxon>Viridiplantae</taxon>
        <taxon>Streptophyta</taxon>
        <taxon>Embryophyta</taxon>
        <taxon>Tracheophyta</taxon>
        <taxon>Spermatophyta</taxon>
        <taxon>Magnoliopsida</taxon>
        <taxon>eudicotyledons</taxon>
        <taxon>Gunneridae</taxon>
        <taxon>Pentapetalae</taxon>
        <taxon>rosids</taxon>
        <taxon>fabids</taxon>
        <taxon>Fabales</taxon>
        <taxon>Fabaceae</taxon>
        <taxon>Papilionoideae</taxon>
        <taxon>50 kb inversion clade</taxon>
        <taxon>genistoids sensu lato</taxon>
        <taxon>core genistoids</taxon>
        <taxon>Crotalarieae</taxon>
        <taxon>Crotalaria</taxon>
    </lineage>
</organism>
<sequence length="180" mass="20691">MHPLQVFSVKSSSPSSSSSLSSMKLKSLIKTLIVSHMCRIIRALSKVKTVIIETLMDNKRNSKKIIMKGSFRLHYNWSSSKSFRVSHLYYDSKWNPTTTNVIVAEQEAGGEDFPDSKLAGYLQWLEEGVYDGKDFVNKMDHGINEIDMQAEMFIANCHEKFKLEKQESDRKFQEMLARSL</sequence>